<evidence type="ECO:0000313" key="2">
    <source>
        <dbReference type="Proteomes" id="UP000179145"/>
    </source>
</evidence>
<proteinExistence type="predicted"/>
<name>A0A1D8UYA5_9PROT</name>
<dbReference type="Proteomes" id="UP000179145">
    <property type="component" value="Plasmid pKB14400_1"/>
</dbReference>
<organism evidence="1 2">
    <name type="scientific">Kozakia baliensis</name>
    <dbReference type="NCBI Taxonomy" id="153496"/>
    <lineage>
        <taxon>Bacteria</taxon>
        <taxon>Pseudomonadati</taxon>
        <taxon>Pseudomonadota</taxon>
        <taxon>Alphaproteobacteria</taxon>
        <taxon>Acetobacterales</taxon>
        <taxon>Acetobacteraceae</taxon>
        <taxon>Kozakia</taxon>
    </lineage>
</organism>
<keyword evidence="2" id="KW-1185">Reference proteome</keyword>
<gene>
    <name evidence="1" type="ORF">A0U89_14915</name>
</gene>
<keyword evidence="1" id="KW-0614">Plasmid</keyword>
<dbReference type="OrthoDB" id="5672604at2"/>
<reference evidence="1 2" key="1">
    <citation type="journal article" date="2016" name="Microb. Cell Fact.">
        <title>Dissection of exopolysaccharide biosynthesis in Kozakia baliensis.</title>
        <authorList>
            <person name="Brandt J.U."/>
            <person name="Jakob F."/>
            <person name="Behr J."/>
            <person name="Geissler A.J."/>
            <person name="Vogel R.F."/>
        </authorList>
    </citation>
    <scope>NUCLEOTIDE SEQUENCE [LARGE SCALE GENOMIC DNA]</scope>
    <source>
        <strain evidence="1 2">DSM 14400</strain>
        <plasmid evidence="2">Plasmid pkb14400_1</plasmid>
    </source>
</reference>
<dbReference type="KEGG" id="kba:A0U89_14915"/>
<dbReference type="EMBL" id="CP014675">
    <property type="protein sequence ID" value="AOX18576.1"/>
    <property type="molecule type" value="Genomic_DNA"/>
</dbReference>
<dbReference type="RefSeq" id="WP_070404041.1">
    <property type="nucleotide sequence ID" value="NZ_CP014675.1"/>
</dbReference>
<dbReference type="AlphaFoldDB" id="A0A1D8UYA5"/>
<evidence type="ECO:0000313" key="1">
    <source>
        <dbReference type="EMBL" id="AOX18576.1"/>
    </source>
</evidence>
<geneLocation type="plasmid" evidence="2">
    <name>pkb14400_1</name>
</geneLocation>
<protein>
    <submittedName>
        <fullName evidence="1">Uncharacterized protein</fullName>
    </submittedName>
</protein>
<sequence>MPTSSLAPDVCEERIETRLLTPDATCRRCDGVGGFWNWQDVGNGTSYMVRRFFRCPCIAICPPSEVMERLADFEIPLWLKETLAQLWVLPANEVAENARLLWRIASARVHVEAEIYRAEHGHYPDTMRLVENSSAKG</sequence>
<accession>A0A1D8UYA5</accession>